<dbReference type="InterPro" id="IPR050639">
    <property type="entry name" value="SSR_resolvase"/>
</dbReference>
<dbReference type="SMART" id="SM00857">
    <property type="entry name" value="Resolvase"/>
    <property type="match status" value="1"/>
</dbReference>
<dbReference type="RefSeq" id="WP_174137218.1">
    <property type="nucleotide sequence ID" value="NZ_JABUFE010000003.1"/>
</dbReference>
<protein>
    <submittedName>
        <fullName evidence="4">Recombinase family protein</fullName>
    </submittedName>
</protein>
<sequence>MNKETEQGRKIGYIRVSDIDQSVALQVDALKRAGCIKLYRDHGISGAKLARPGLERMMCDLREGDILTVWKLDRLGRSWTNQCR</sequence>
<evidence type="ECO:0000256" key="1">
    <source>
        <dbReference type="ARBA" id="ARBA00023125"/>
    </source>
</evidence>
<dbReference type="PANTHER" id="PTHR30461:SF2">
    <property type="entry name" value="SERINE RECOMBINASE PINE-RELATED"/>
    <property type="match status" value="1"/>
</dbReference>
<dbReference type="Proteomes" id="UP000777935">
    <property type="component" value="Unassembled WGS sequence"/>
</dbReference>
<feature type="domain" description="Resolvase/invertase-type recombinase catalytic" evidence="3">
    <location>
        <begin position="9"/>
        <end position="84"/>
    </location>
</feature>
<dbReference type="SUPFAM" id="SSF53041">
    <property type="entry name" value="Resolvase-like"/>
    <property type="match status" value="1"/>
</dbReference>
<keyword evidence="5" id="KW-1185">Reference proteome</keyword>
<evidence type="ECO:0000313" key="4">
    <source>
        <dbReference type="EMBL" id="NSX54778.1"/>
    </source>
</evidence>
<evidence type="ECO:0000256" key="2">
    <source>
        <dbReference type="ARBA" id="ARBA00023172"/>
    </source>
</evidence>
<dbReference type="PROSITE" id="PS51736">
    <property type="entry name" value="RECOMBINASES_3"/>
    <property type="match status" value="1"/>
</dbReference>
<evidence type="ECO:0000313" key="5">
    <source>
        <dbReference type="Proteomes" id="UP000777935"/>
    </source>
</evidence>
<dbReference type="PANTHER" id="PTHR30461">
    <property type="entry name" value="DNA-INVERTASE FROM LAMBDOID PROPHAGE"/>
    <property type="match status" value="1"/>
</dbReference>
<dbReference type="InterPro" id="IPR036162">
    <property type="entry name" value="Resolvase-like_N_sf"/>
</dbReference>
<dbReference type="EMBL" id="JABUFE010000003">
    <property type="protein sequence ID" value="NSX54778.1"/>
    <property type="molecule type" value="Genomic_DNA"/>
</dbReference>
<proteinExistence type="predicted"/>
<dbReference type="CDD" id="cd03768">
    <property type="entry name" value="SR_ResInv"/>
    <property type="match status" value="1"/>
</dbReference>
<keyword evidence="1" id="KW-0238">DNA-binding</keyword>
<keyword evidence="2" id="KW-0233">DNA recombination</keyword>
<dbReference type="Gene3D" id="3.40.50.1390">
    <property type="entry name" value="Resolvase, N-terminal catalytic domain"/>
    <property type="match status" value="1"/>
</dbReference>
<dbReference type="Pfam" id="PF00239">
    <property type="entry name" value="Resolvase"/>
    <property type="match status" value="1"/>
</dbReference>
<reference evidence="4 5" key="1">
    <citation type="submission" date="2020-06" db="EMBL/GenBank/DDBJ databases">
        <title>Sulfitobacter algicola sp. nov., isolated from green algae.</title>
        <authorList>
            <person name="Wang C."/>
        </authorList>
    </citation>
    <scope>NUCLEOTIDE SEQUENCE [LARGE SCALE GENOMIC DNA]</scope>
    <source>
        <strain evidence="4 5">1151</strain>
    </source>
</reference>
<gene>
    <name evidence="4" type="ORF">HRQ87_08175</name>
</gene>
<organism evidence="4 5">
    <name type="scientific">Parasulfitobacter algicola</name>
    <dbReference type="NCBI Taxonomy" id="2614809"/>
    <lineage>
        <taxon>Bacteria</taxon>
        <taxon>Pseudomonadati</taxon>
        <taxon>Pseudomonadota</taxon>
        <taxon>Alphaproteobacteria</taxon>
        <taxon>Rhodobacterales</taxon>
        <taxon>Roseobacteraceae</taxon>
        <taxon>Parasulfitobacter</taxon>
    </lineage>
</organism>
<dbReference type="InterPro" id="IPR006119">
    <property type="entry name" value="Resolv_N"/>
</dbReference>
<evidence type="ECO:0000259" key="3">
    <source>
        <dbReference type="PROSITE" id="PS51736"/>
    </source>
</evidence>
<name>A0ABX2IWV6_9RHOB</name>
<comment type="caution">
    <text evidence="4">The sequence shown here is derived from an EMBL/GenBank/DDBJ whole genome shotgun (WGS) entry which is preliminary data.</text>
</comment>
<accession>A0ABX2IWV6</accession>